<feature type="transmembrane region" description="Helical" evidence="9">
    <location>
        <begin position="20"/>
        <end position="39"/>
    </location>
</feature>
<comment type="subcellular location">
    <subcellularLocation>
        <location evidence="1 8">Cell membrane</location>
        <topology evidence="1 8">Multi-pass membrane protein</topology>
    </subcellularLocation>
</comment>
<protein>
    <submittedName>
        <fullName evidence="10">NCS2 family permease</fullName>
    </submittedName>
</protein>
<evidence type="ECO:0000313" key="11">
    <source>
        <dbReference type="Proteomes" id="UP001527882"/>
    </source>
</evidence>
<feature type="transmembrane region" description="Helical" evidence="9">
    <location>
        <begin position="423"/>
        <end position="440"/>
    </location>
</feature>
<evidence type="ECO:0000256" key="2">
    <source>
        <dbReference type="ARBA" id="ARBA00005697"/>
    </source>
</evidence>
<proteinExistence type="inferred from homology"/>
<keyword evidence="11" id="KW-1185">Reference proteome</keyword>
<evidence type="ECO:0000256" key="4">
    <source>
        <dbReference type="ARBA" id="ARBA00022475"/>
    </source>
</evidence>
<keyword evidence="4 8" id="KW-1003">Cell membrane</keyword>
<feature type="transmembrane region" description="Helical" evidence="9">
    <location>
        <begin position="181"/>
        <end position="205"/>
    </location>
</feature>
<evidence type="ECO:0000256" key="8">
    <source>
        <dbReference type="PIRNR" id="PIRNR005353"/>
    </source>
</evidence>
<name>A0ABT4Q6L8_9BACL</name>
<feature type="transmembrane region" description="Helical" evidence="9">
    <location>
        <begin position="447"/>
        <end position="465"/>
    </location>
</feature>
<gene>
    <name evidence="10" type="ORF">O9H85_08860</name>
</gene>
<evidence type="ECO:0000256" key="6">
    <source>
        <dbReference type="ARBA" id="ARBA00022989"/>
    </source>
</evidence>
<dbReference type="InterPro" id="IPR006043">
    <property type="entry name" value="NCS2"/>
</dbReference>
<dbReference type="PANTHER" id="PTHR43337">
    <property type="entry name" value="XANTHINE/URACIL PERMEASE C887.17-RELATED"/>
    <property type="match status" value="1"/>
</dbReference>
<feature type="transmembrane region" description="Helical" evidence="9">
    <location>
        <begin position="313"/>
        <end position="336"/>
    </location>
</feature>
<evidence type="ECO:0000256" key="5">
    <source>
        <dbReference type="ARBA" id="ARBA00022692"/>
    </source>
</evidence>
<organism evidence="10 11">
    <name type="scientific">Paenibacillus gyeongsangnamensis</name>
    <dbReference type="NCBI Taxonomy" id="3388067"/>
    <lineage>
        <taxon>Bacteria</taxon>
        <taxon>Bacillati</taxon>
        <taxon>Bacillota</taxon>
        <taxon>Bacilli</taxon>
        <taxon>Bacillales</taxon>
        <taxon>Paenibacillaceae</taxon>
        <taxon>Paenibacillus</taxon>
    </lineage>
</organism>
<comment type="caution">
    <text evidence="10">The sequence shown here is derived from an EMBL/GenBank/DDBJ whole genome shotgun (WGS) entry which is preliminary data.</text>
</comment>
<feature type="transmembrane region" description="Helical" evidence="9">
    <location>
        <begin position="98"/>
        <end position="119"/>
    </location>
</feature>
<feature type="transmembrane region" description="Helical" evidence="9">
    <location>
        <begin position="51"/>
        <end position="78"/>
    </location>
</feature>
<comment type="similarity">
    <text evidence="2 8">Belongs to the nucleobase:cation symporter-2 (NCS2) (TC 2.A.40) family. Azg-like subfamily.</text>
</comment>
<evidence type="ECO:0000256" key="9">
    <source>
        <dbReference type="SAM" id="Phobius"/>
    </source>
</evidence>
<reference evidence="10 11" key="1">
    <citation type="submission" date="2022-12" db="EMBL/GenBank/DDBJ databases">
        <title>Draft genome sequence of Paenibacillus sp. dW9.</title>
        <authorList>
            <person name="Choi E.-W."/>
            <person name="Kim D.-U."/>
        </authorList>
    </citation>
    <scope>NUCLEOTIDE SEQUENCE [LARGE SCALE GENOMIC DNA]</scope>
    <source>
        <strain evidence="11">dW9</strain>
    </source>
</reference>
<feature type="transmembrane region" description="Helical" evidence="9">
    <location>
        <begin position="212"/>
        <end position="229"/>
    </location>
</feature>
<evidence type="ECO:0000256" key="3">
    <source>
        <dbReference type="ARBA" id="ARBA00022448"/>
    </source>
</evidence>
<dbReference type="PANTHER" id="PTHR43337:SF1">
    <property type="entry name" value="XANTHINE_URACIL PERMEASE C887.17-RELATED"/>
    <property type="match status" value="1"/>
</dbReference>
<dbReference type="PIRSF" id="PIRSF005353">
    <property type="entry name" value="PbuG"/>
    <property type="match status" value="1"/>
</dbReference>
<sequence>MDQFFKLKENGTSVRTEIMAGLTTFMTMAYILAVNPNVLTAFGMTGMDWTAVFLATAVAAGVVTIAMGLFVNFPVALAPGMGLNAYFATVVLASQGKFTYQMGLAAVFISGLIFIVLTVTKVRQMLLVAVPDSVKHAITVGIGLFITIIGLKNSGLLTVAVESINDIPKGKFTDVLGFETVFHLGSLHNVNVVLTIVGLVLISILMVLRVRGAILFGILLTTLVGLFFHNPDGSPVVNLASLGSEKTTWVPDMSKLAFGHFDFAGIMHAGIISVIATFTFVELFDTFGTLVGTANRAGIMKNKEEGNKRVGKAMMVDAAGVSVGALVGTSTVTAFVESAAGVAEGGRTGLTAVTTGVCFLLALFLAPIAALIPGSATAAALIVVGVLMMQAVKEIDFQDMVYAIPSFLTIALMPFTYNIANGISFGIVTYVILATIAKLSGKGEYKVHWLMWILAVLIILRYAMIGSEG</sequence>
<keyword evidence="7 8" id="KW-0472">Membrane</keyword>
<dbReference type="Pfam" id="PF00860">
    <property type="entry name" value="Xan_ur_permease"/>
    <property type="match status" value="1"/>
</dbReference>
<keyword evidence="5 8" id="KW-0812">Transmembrane</keyword>
<dbReference type="EMBL" id="JAQAGZ010000005">
    <property type="protein sequence ID" value="MCZ8512523.1"/>
    <property type="molecule type" value="Genomic_DNA"/>
</dbReference>
<evidence type="ECO:0000313" key="10">
    <source>
        <dbReference type="EMBL" id="MCZ8512523.1"/>
    </source>
</evidence>
<keyword evidence="3 8" id="KW-0813">Transport</keyword>
<feature type="transmembrane region" description="Helical" evidence="9">
    <location>
        <begin position="140"/>
        <end position="161"/>
    </location>
</feature>
<dbReference type="RefSeq" id="WP_269880976.1">
    <property type="nucleotide sequence ID" value="NZ_JAQAGZ010000005.1"/>
</dbReference>
<evidence type="ECO:0000256" key="1">
    <source>
        <dbReference type="ARBA" id="ARBA00004651"/>
    </source>
</evidence>
<evidence type="ECO:0000256" key="7">
    <source>
        <dbReference type="ARBA" id="ARBA00023136"/>
    </source>
</evidence>
<keyword evidence="6 8" id="KW-1133">Transmembrane helix</keyword>
<dbReference type="InterPro" id="IPR026033">
    <property type="entry name" value="Azg-like_bact_archaea"/>
</dbReference>
<dbReference type="Proteomes" id="UP001527882">
    <property type="component" value="Unassembled WGS sequence"/>
</dbReference>
<feature type="transmembrane region" description="Helical" evidence="9">
    <location>
        <begin position="266"/>
        <end position="292"/>
    </location>
</feature>
<accession>A0ABT4Q6L8</accession>
<feature type="transmembrane region" description="Helical" evidence="9">
    <location>
        <begin position="356"/>
        <end position="388"/>
    </location>
</feature>
<dbReference type="InterPro" id="IPR045018">
    <property type="entry name" value="Azg-like"/>
</dbReference>